<dbReference type="GO" id="GO:0004252">
    <property type="term" value="F:serine-type endopeptidase activity"/>
    <property type="evidence" value="ECO:0007669"/>
    <property type="project" value="InterPro"/>
</dbReference>
<dbReference type="EMBL" id="LSSK01000074">
    <property type="protein sequence ID" value="OMH85514.1"/>
    <property type="molecule type" value="Genomic_DNA"/>
</dbReference>
<evidence type="ECO:0000313" key="2">
    <source>
        <dbReference type="EMBL" id="OMH85514.1"/>
    </source>
</evidence>
<organism evidence="2 3">
    <name type="scientific">Zancudomyces culisetae</name>
    <name type="common">Gut fungus</name>
    <name type="synonym">Smittium culisetae</name>
    <dbReference type="NCBI Taxonomy" id="1213189"/>
    <lineage>
        <taxon>Eukaryota</taxon>
        <taxon>Fungi</taxon>
        <taxon>Fungi incertae sedis</taxon>
        <taxon>Zoopagomycota</taxon>
        <taxon>Kickxellomycotina</taxon>
        <taxon>Harpellomycetes</taxon>
        <taxon>Harpellales</taxon>
        <taxon>Legeriomycetaceae</taxon>
        <taxon>Zancudomyces</taxon>
    </lineage>
</organism>
<dbReference type="Proteomes" id="UP000188320">
    <property type="component" value="Unassembled WGS sequence"/>
</dbReference>
<dbReference type="PANTHER" id="PTHR24260:SF136">
    <property type="entry name" value="GH08193P-RELATED"/>
    <property type="match status" value="1"/>
</dbReference>
<dbReference type="InterPro" id="IPR051333">
    <property type="entry name" value="CLIP_Serine_Protease"/>
</dbReference>
<proteinExistence type="predicted"/>
<evidence type="ECO:0000259" key="1">
    <source>
        <dbReference type="PROSITE" id="PS50240"/>
    </source>
</evidence>
<sequence>MNVYVEGGYIVCSASLISNQIAVTAASCYLDKEGKLVQDPKPTYIFIGIGTTKNTRGIDYPTRKVHIHSEFSPESLENDIAVIELYSPVLKDIFAPVAIYSGNVTDDVDLVTAGWGFTSTGISGLPNNKLNKAIQSPSSSSVCKDANVNWSNNNKDVVCTLVKDGKSLVFGDGGNPLVYMNDGANLLVGVASNTGRSGNGATIRPESAVTNYYTHVYSYIDWIVNVTGIEKSYLLNTTARPSPDYSTITNLSGYYDYAPSASTILKNTGFKLVTLFSTVLVLLF</sequence>
<comment type="caution">
    <text evidence="2">The sequence shown here is derived from an EMBL/GenBank/DDBJ whole genome shotgun (WGS) entry which is preliminary data.</text>
</comment>
<accession>A0A1R1PX60</accession>
<reference evidence="3" key="1">
    <citation type="submission" date="2017-01" db="EMBL/GenBank/DDBJ databases">
        <authorList>
            <person name="Wang Y."/>
            <person name="White M."/>
            <person name="Kvist S."/>
            <person name="Moncalvo J.-M."/>
        </authorList>
    </citation>
    <scope>NUCLEOTIDE SEQUENCE [LARGE SCALE GENOMIC DNA]</scope>
    <source>
        <strain evidence="3">COL-18-3</strain>
    </source>
</reference>
<dbReference type="Pfam" id="PF00089">
    <property type="entry name" value="Trypsin"/>
    <property type="match status" value="1"/>
</dbReference>
<dbReference type="InterPro" id="IPR001254">
    <property type="entry name" value="Trypsin_dom"/>
</dbReference>
<dbReference type="AlphaFoldDB" id="A0A1R1PX60"/>
<dbReference type="PANTHER" id="PTHR24260">
    <property type="match status" value="1"/>
</dbReference>
<dbReference type="InterPro" id="IPR043504">
    <property type="entry name" value="Peptidase_S1_PA_chymotrypsin"/>
</dbReference>
<gene>
    <name evidence="2" type="ORF">AX774_g946</name>
</gene>
<dbReference type="SUPFAM" id="SSF50494">
    <property type="entry name" value="Trypsin-like serine proteases"/>
    <property type="match status" value="1"/>
</dbReference>
<keyword evidence="3" id="KW-1185">Reference proteome</keyword>
<evidence type="ECO:0000313" key="3">
    <source>
        <dbReference type="Proteomes" id="UP000188320"/>
    </source>
</evidence>
<feature type="domain" description="Peptidase S1" evidence="1">
    <location>
        <begin position="1"/>
        <end position="228"/>
    </location>
</feature>
<dbReference type="PRINTS" id="PR00722">
    <property type="entry name" value="CHYMOTRYPSIN"/>
</dbReference>
<dbReference type="GO" id="GO:0006508">
    <property type="term" value="P:proteolysis"/>
    <property type="evidence" value="ECO:0007669"/>
    <property type="project" value="InterPro"/>
</dbReference>
<dbReference type="InterPro" id="IPR001314">
    <property type="entry name" value="Peptidase_S1A"/>
</dbReference>
<dbReference type="InterPro" id="IPR009003">
    <property type="entry name" value="Peptidase_S1_PA"/>
</dbReference>
<dbReference type="OrthoDB" id="5565075at2759"/>
<name>A0A1R1PX60_ZANCU</name>
<dbReference type="PROSITE" id="PS50240">
    <property type="entry name" value="TRYPSIN_DOM"/>
    <property type="match status" value="1"/>
</dbReference>
<dbReference type="SMART" id="SM00020">
    <property type="entry name" value="Tryp_SPc"/>
    <property type="match status" value="1"/>
</dbReference>
<protein>
    <submittedName>
        <fullName evidence="2">Clotting factor B</fullName>
    </submittedName>
</protein>
<dbReference type="Gene3D" id="2.40.10.10">
    <property type="entry name" value="Trypsin-like serine proteases"/>
    <property type="match status" value="1"/>
</dbReference>